<dbReference type="Gene3D" id="3.30.1230.10">
    <property type="entry name" value="YlxR-like"/>
    <property type="match status" value="1"/>
</dbReference>
<dbReference type="InterPro" id="IPR007393">
    <property type="entry name" value="YlxR_dom"/>
</dbReference>
<feature type="region of interest" description="Disordered" evidence="1">
    <location>
        <begin position="96"/>
        <end position="121"/>
    </location>
</feature>
<dbReference type="AlphaFoldDB" id="A0A1I7MHT6"/>
<name>A0A1I7MHT6_9MICC</name>
<dbReference type="EMBL" id="FPCG01000002">
    <property type="protein sequence ID" value="SFV21478.1"/>
    <property type="molecule type" value="Genomic_DNA"/>
</dbReference>
<dbReference type="InterPro" id="IPR037465">
    <property type="entry name" value="YlxR"/>
</dbReference>
<evidence type="ECO:0000313" key="4">
    <source>
        <dbReference type="Proteomes" id="UP000198881"/>
    </source>
</evidence>
<dbReference type="Proteomes" id="UP000198881">
    <property type="component" value="Unassembled WGS sequence"/>
</dbReference>
<reference evidence="3 4" key="1">
    <citation type="submission" date="2016-10" db="EMBL/GenBank/DDBJ databases">
        <authorList>
            <person name="de Groot N.N."/>
        </authorList>
    </citation>
    <scope>NUCLEOTIDE SEQUENCE [LARGE SCALE GENOMIC DNA]</scope>
    <source>
        <strain evidence="3 4">CGMCC 1.7054</strain>
    </source>
</reference>
<keyword evidence="4" id="KW-1185">Reference proteome</keyword>
<accession>A0A1I7MHT6</accession>
<proteinExistence type="predicted"/>
<dbReference type="InterPro" id="IPR035931">
    <property type="entry name" value="YlxR-like_sf"/>
</dbReference>
<sequence length="121" mass="13424">MPTHSVPTEGSAPLRTCIGCRRREDQNLLVRLALDPSTETRSVTVDLRRRLPGRGAWLHPATDCLQVALRRRAFHRAFRGPVETDSLTDLFEQTVTSAPPMTAEEQDTPALTTDNESGSEI</sequence>
<gene>
    <name evidence="3" type="ORF">SAMN04487966_102376</name>
</gene>
<protein>
    <recommendedName>
        <fullName evidence="2">YlxR domain-containing protein</fullName>
    </recommendedName>
</protein>
<dbReference type="PANTHER" id="PTHR34215:SF1">
    <property type="entry name" value="YLXR DOMAIN-CONTAINING PROTEIN"/>
    <property type="match status" value="1"/>
</dbReference>
<dbReference type="SUPFAM" id="SSF64376">
    <property type="entry name" value="YlxR-like"/>
    <property type="match status" value="1"/>
</dbReference>
<evidence type="ECO:0000259" key="2">
    <source>
        <dbReference type="Pfam" id="PF04296"/>
    </source>
</evidence>
<evidence type="ECO:0000313" key="3">
    <source>
        <dbReference type="EMBL" id="SFV21478.1"/>
    </source>
</evidence>
<evidence type="ECO:0000256" key="1">
    <source>
        <dbReference type="SAM" id="MobiDB-lite"/>
    </source>
</evidence>
<dbReference type="OrthoDB" id="5244965at2"/>
<dbReference type="STRING" id="574650.SAMN04487966_102376"/>
<dbReference type="PANTHER" id="PTHR34215">
    <property type="entry name" value="BLL0784 PROTEIN"/>
    <property type="match status" value="1"/>
</dbReference>
<dbReference type="RefSeq" id="WP_091695065.1">
    <property type="nucleotide sequence ID" value="NZ_CAMIGK010000019.1"/>
</dbReference>
<feature type="compositionally biased region" description="Polar residues" evidence="1">
    <location>
        <begin position="109"/>
        <end position="121"/>
    </location>
</feature>
<organism evidence="3 4">
    <name type="scientific">Micrococcus terreus</name>
    <dbReference type="NCBI Taxonomy" id="574650"/>
    <lineage>
        <taxon>Bacteria</taxon>
        <taxon>Bacillati</taxon>
        <taxon>Actinomycetota</taxon>
        <taxon>Actinomycetes</taxon>
        <taxon>Micrococcales</taxon>
        <taxon>Micrococcaceae</taxon>
        <taxon>Micrococcus</taxon>
    </lineage>
</organism>
<feature type="domain" description="YlxR" evidence="2">
    <location>
        <begin position="15"/>
        <end position="89"/>
    </location>
</feature>
<dbReference type="Pfam" id="PF04296">
    <property type="entry name" value="YlxR"/>
    <property type="match status" value="1"/>
</dbReference>